<dbReference type="SMART" id="SM00938">
    <property type="entry name" value="P-II"/>
    <property type="match status" value="1"/>
</dbReference>
<dbReference type="GO" id="GO:0030234">
    <property type="term" value="F:enzyme regulator activity"/>
    <property type="evidence" value="ECO:0000318"/>
    <property type="project" value="GO_Central"/>
</dbReference>
<dbReference type="EnsemblBacteria" id="ACI20687">
    <property type="protein sequence ID" value="ACI20687"/>
    <property type="gene ID" value="THEYE_A1711"/>
</dbReference>
<reference evidence="2 3" key="2">
    <citation type="journal article" date="2015" name="Genome Announc.">
        <title>Genome Sequence of the Sulfate-Reducing Thermophilic Bacterium Thermodesulfovibrio yellowstonii Strain DSM 11347T (Phylum Nitrospirae).</title>
        <authorList>
            <person name="Bhatnagar S."/>
            <person name="Badger J.H."/>
            <person name="Madupu R."/>
            <person name="Khouri H.M."/>
            <person name="O'Connor E.M."/>
            <person name="Robb F.T."/>
            <person name="Ward N.L."/>
            <person name="Eisen J.A."/>
        </authorList>
    </citation>
    <scope>NUCLEOTIDE SEQUENCE [LARGE SCALE GENOMIC DNA]</scope>
    <source>
        <strain evidence="3">ATCC 51303 / DSM 11347 / YP87</strain>
    </source>
</reference>
<dbReference type="InterPro" id="IPR017918">
    <property type="entry name" value="N-reg_PII_CS"/>
</dbReference>
<dbReference type="PRINTS" id="PR00340">
    <property type="entry name" value="PIIGLNB"/>
</dbReference>
<dbReference type="PATRIC" id="fig|289376.4.peg.1666"/>
<evidence type="ECO:0000313" key="2">
    <source>
        <dbReference type="EMBL" id="ACI20687.1"/>
    </source>
</evidence>
<dbReference type="PROSITE" id="PS00638">
    <property type="entry name" value="PII_GLNB_CTER"/>
    <property type="match status" value="1"/>
</dbReference>
<dbReference type="STRING" id="289376.THEYE_A1711"/>
<dbReference type="InParanoid" id="B5YH12"/>
<dbReference type="GO" id="GO:0005524">
    <property type="term" value="F:ATP binding"/>
    <property type="evidence" value="ECO:0000318"/>
    <property type="project" value="GO_Central"/>
</dbReference>
<dbReference type="OrthoDB" id="9802729at2"/>
<dbReference type="Proteomes" id="UP000000718">
    <property type="component" value="Chromosome"/>
</dbReference>
<dbReference type="eggNOG" id="COG0347">
    <property type="taxonomic scope" value="Bacteria"/>
</dbReference>
<dbReference type="Pfam" id="PF00543">
    <property type="entry name" value="P-II"/>
    <property type="match status" value="1"/>
</dbReference>
<protein>
    <submittedName>
        <fullName evidence="2">Nitrogen regulatory protein P-II</fullName>
    </submittedName>
</protein>
<dbReference type="HOGENOM" id="CLU_082268_0_1_0"/>
<keyword evidence="3" id="KW-1185">Reference proteome</keyword>
<dbReference type="GO" id="GO:0005829">
    <property type="term" value="C:cytosol"/>
    <property type="evidence" value="ECO:0000318"/>
    <property type="project" value="GO_Central"/>
</dbReference>
<dbReference type="SUPFAM" id="SSF54913">
    <property type="entry name" value="GlnB-like"/>
    <property type="match status" value="1"/>
</dbReference>
<dbReference type="KEGG" id="tye:THEYE_A1711"/>
<dbReference type="RefSeq" id="WP_012545421.1">
    <property type="nucleotide sequence ID" value="NC_011296.1"/>
</dbReference>
<dbReference type="InterPro" id="IPR002187">
    <property type="entry name" value="N-reg_PII"/>
</dbReference>
<dbReference type="InterPro" id="IPR011322">
    <property type="entry name" value="N-reg_PII-like_a/b"/>
</dbReference>
<gene>
    <name evidence="2" type="ordered locus">THEYE_A1711</name>
</gene>
<dbReference type="Gene3D" id="3.30.70.120">
    <property type="match status" value="1"/>
</dbReference>
<proteinExistence type="inferred from homology"/>
<organism evidence="2 3">
    <name type="scientific">Thermodesulfovibrio yellowstonii (strain ATCC 51303 / DSM 11347 / YP87)</name>
    <dbReference type="NCBI Taxonomy" id="289376"/>
    <lineage>
        <taxon>Bacteria</taxon>
        <taxon>Pseudomonadati</taxon>
        <taxon>Nitrospirota</taxon>
        <taxon>Thermodesulfovibrionia</taxon>
        <taxon>Thermodesulfovibrionales</taxon>
        <taxon>Thermodesulfovibrionaceae</taxon>
        <taxon>Thermodesulfovibrio</taxon>
    </lineage>
</organism>
<evidence type="ECO:0000313" key="3">
    <source>
        <dbReference type="Proteomes" id="UP000000718"/>
    </source>
</evidence>
<accession>B5YH12</accession>
<dbReference type="AlphaFoldDB" id="B5YH12"/>
<sequence length="139" mass="15423">MKEIVAIIRRDKTPVTKKALEELGFPSLTLQGVEGRGKQKGDACIEELDSDLPESYCTAVKLKPTPSTYALEHSLPKVALFVPKRMLTIIAPDEVVELIIKKIIEVNRTGKHGDGKIFICPIQKTVRIRTGEENEKAIS</sequence>
<dbReference type="PANTHER" id="PTHR30115">
    <property type="entry name" value="NITROGEN REGULATORY PROTEIN P-II"/>
    <property type="match status" value="1"/>
</dbReference>
<dbReference type="PROSITE" id="PS51343">
    <property type="entry name" value="PII_GLNB_DOM"/>
    <property type="match status" value="1"/>
</dbReference>
<evidence type="ECO:0000256" key="1">
    <source>
        <dbReference type="RuleBase" id="RU003936"/>
    </source>
</evidence>
<dbReference type="PANTHER" id="PTHR30115:SF11">
    <property type="entry name" value="NITROGEN REGULATORY PROTEIN P-II HOMOLOG"/>
    <property type="match status" value="1"/>
</dbReference>
<dbReference type="GO" id="GO:0006808">
    <property type="term" value="P:regulation of nitrogen utilization"/>
    <property type="evidence" value="ECO:0000318"/>
    <property type="project" value="GO_Central"/>
</dbReference>
<comment type="similarity">
    <text evidence="1">Belongs to the P(II) protein family.</text>
</comment>
<reference evidence="3" key="1">
    <citation type="submission" date="2008-08" db="EMBL/GenBank/DDBJ databases">
        <title>The complete genome sequence of Thermodesulfovibrio yellowstonii strain ATCC 51303 / DSM 11347 / YP87.</title>
        <authorList>
            <person name="Dodson R.J."/>
            <person name="Durkin A.S."/>
            <person name="Wu M."/>
            <person name="Eisen J."/>
            <person name="Sutton G."/>
        </authorList>
    </citation>
    <scope>NUCLEOTIDE SEQUENCE [LARGE SCALE GENOMIC DNA]</scope>
    <source>
        <strain evidence="3">ATCC 51303 / DSM 11347 / YP87</strain>
    </source>
</reference>
<dbReference type="EMBL" id="CP001147">
    <property type="protein sequence ID" value="ACI20687.1"/>
    <property type="molecule type" value="Genomic_DNA"/>
</dbReference>
<name>B5YH12_THEYD</name>
<dbReference type="InterPro" id="IPR015867">
    <property type="entry name" value="N-reg_PII/ATP_PRibTrfase_C"/>
</dbReference>